<comment type="caution">
    <text evidence="6">The sequence shown here is derived from an EMBL/GenBank/DDBJ whole genome shotgun (WGS) entry which is preliminary data.</text>
</comment>
<keyword evidence="3" id="KW-0238">DNA-binding</keyword>
<evidence type="ECO:0000256" key="1">
    <source>
        <dbReference type="ARBA" id="ARBA00009437"/>
    </source>
</evidence>
<dbReference type="Gene3D" id="3.40.190.290">
    <property type="match status" value="1"/>
</dbReference>
<name>A0A1V2H8F2_9PROT</name>
<dbReference type="PANTHER" id="PTHR30427">
    <property type="entry name" value="TRANSCRIPTIONAL ACTIVATOR PROTEIN LYSR"/>
    <property type="match status" value="1"/>
</dbReference>
<dbReference type="InterPro" id="IPR036390">
    <property type="entry name" value="WH_DNA-bd_sf"/>
</dbReference>
<dbReference type="GO" id="GO:0043565">
    <property type="term" value="F:sequence-specific DNA binding"/>
    <property type="evidence" value="ECO:0007669"/>
    <property type="project" value="TreeGrafter"/>
</dbReference>
<reference evidence="6 7" key="1">
    <citation type="submission" date="2016-10" db="EMBL/GenBank/DDBJ databases">
        <title>Draft Genome sequence of Roseomonas sp. strain M3.</title>
        <authorList>
            <person name="Subhash Y."/>
            <person name="Lee S."/>
        </authorList>
    </citation>
    <scope>NUCLEOTIDE SEQUENCE [LARGE SCALE GENOMIC DNA]</scope>
    <source>
        <strain evidence="6 7">M3</strain>
    </source>
</reference>
<accession>A0A1V2H8F2</accession>
<dbReference type="InterPro" id="IPR000847">
    <property type="entry name" value="LysR_HTH_N"/>
</dbReference>
<evidence type="ECO:0000256" key="3">
    <source>
        <dbReference type="ARBA" id="ARBA00023125"/>
    </source>
</evidence>
<sequence length="300" mass="31749">MLTLRQIEVLRAVLQAGSLAGAARALGIAQPTVTRIIRRMEDVLGLALFDRSGGRLHPTAEARRMLGEIDRAYDALRHAVDDAARRARLGGARFEVGVSPSLGRALVPQALAGLLRTTPGLALRLDVLSVSQVGPYLTEGTGEVAVTLFPVQQAGIHSQRIGQGRLVALVPHGWPLAARPVLAPGDLEGQPIAVFDPQAVHGRMIDGFLGQVTPGARHLVRFAESAAALAEAGIAIALIDAFSAMAIRPTLVSVLPTTGEARFEVYLHRVLDRLQARFLPEFEALLAAGILSADSALPLP</sequence>
<dbReference type="Pfam" id="PF00126">
    <property type="entry name" value="HTH_1"/>
    <property type="match status" value="1"/>
</dbReference>
<keyword evidence="4" id="KW-0804">Transcription</keyword>
<dbReference type="GO" id="GO:0010628">
    <property type="term" value="P:positive regulation of gene expression"/>
    <property type="evidence" value="ECO:0007669"/>
    <property type="project" value="TreeGrafter"/>
</dbReference>
<keyword evidence="7" id="KW-1185">Reference proteome</keyword>
<protein>
    <recommendedName>
        <fullName evidence="5">HTH lysR-type domain-containing protein</fullName>
    </recommendedName>
</protein>
<dbReference type="SUPFAM" id="SSF46785">
    <property type="entry name" value="Winged helix' DNA-binding domain"/>
    <property type="match status" value="1"/>
</dbReference>
<dbReference type="InterPro" id="IPR036388">
    <property type="entry name" value="WH-like_DNA-bd_sf"/>
</dbReference>
<evidence type="ECO:0000256" key="2">
    <source>
        <dbReference type="ARBA" id="ARBA00023015"/>
    </source>
</evidence>
<dbReference type="Gene3D" id="1.10.10.10">
    <property type="entry name" value="Winged helix-like DNA-binding domain superfamily/Winged helix DNA-binding domain"/>
    <property type="match status" value="1"/>
</dbReference>
<dbReference type="PROSITE" id="PS50931">
    <property type="entry name" value="HTH_LYSR"/>
    <property type="match status" value="1"/>
</dbReference>
<evidence type="ECO:0000313" key="6">
    <source>
        <dbReference type="EMBL" id="ONG58964.1"/>
    </source>
</evidence>
<evidence type="ECO:0000313" key="7">
    <source>
        <dbReference type="Proteomes" id="UP000188879"/>
    </source>
</evidence>
<dbReference type="Proteomes" id="UP000188879">
    <property type="component" value="Unassembled WGS sequence"/>
</dbReference>
<dbReference type="Pfam" id="PF03466">
    <property type="entry name" value="LysR_substrate"/>
    <property type="match status" value="1"/>
</dbReference>
<dbReference type="RefSeq" id="WP_076955527.1">
    <property type="nucleotide sequence ID" value="NZ_MLCO01000006.1"/>
</dbReference>
<evidence type="ECO:0000256" key="4">
    <source>
        <dbReference type="ARBA" id="ARBA00023163"/>
    </source>
</evidence>
<evidence type="ECO:0000259" key="5">
    <source>
        <dbReference type="PROSITE" id="PS50931"/>
    </source>
</evidence>
<keyword evidence="2" id="KW-0805">Transcription regulation</keyword>
<comment type="similarity">
    <text evidence="1">Belongs to the LysR transcriptional regulatory family.</text>
</comment>
<organism evidence="6 7">
    <name type="scientific">Teichococcus deserti</name>
    <dbReference type="NCBI Taxonomy" id="1817963"/>
    <lineage>
        <taxon>Bacteria</taxon>
        <taxon>Pseudomonadati</taxon>
        <taxon>Pseudomonadota</taxon>
        <taxon>Alphaproteobacteria</taxon>
        <taxon>Acetobacterales</taxon>
        <taxon>Roseomonadaceae</taxon>
        <taxon>Roseomonas</taxon>
    </lineage>
</organism>
<dbReference type="SUPFAM" id="SSF53850">
    <property type="entry name" value="Periplasmic binding protein-like II"/>
    <property type="match status" value="1"/>
</dbReference>
<dbReference type="AlphaFoldDB" id="A0A1V2H8F2"/>
<gene>
    <name evidence="6" type="ORF">BKE38_01065</name>
</gene>
<proteinExistence type="inferred from homology"/>
<dbReference type="InterPro" id="IPR005119">
    <property type="entry name" value="LysR_subst-bd"/>
</dbReference>
<dbReference type="PRINTS" id="PR00039">
    <property type="entry name" value="HTHLYSR"/>
</dbReference>
<dbReference type="PANTHER" id="PTHR30427:SF1">
    <property type="entry name" value="TRANSCRIPTIONAL ACTIVATOR PROTEIN LYSR"/>
    <property type="match status" value="1"/>
</dbReference>
<dbReference type="EMBL" id="MLCO01000006">
    <property type="protein sequence ID" value="ONG58964.1"/>
    <property type="molecule type" value="Genomic_DNA"/>
</dbReference>
<feature type="domain" description="HTH lysR-type" evidence="5">
    <location>
        <begin position="2"/>
        <end position="59"/>
    </location>
</feature>
<dbReference type="GO" id="GO:0003700">
    <property type="term" value="F:DNA-binding transcription factor activity"/>
    <property type="evidence" value="ECO:0007669"/>
    <property type="project" value="InterPro"/>
</dbReference>